<reference evidence="2" key="1">
    <citation type="submission" date="2019-04" db="EMBL/GenBank/DDBJ databases">
        <title>Genome assembly of Zosterops borbonicus 15179.</title>
        <authorList>
            <person name="Leroy T."/>
            <person name="Anselmetti Y."/>
            <person name="Tilak M.-K."/>
            <person name="Nabholz B."/>
        </authorList>
    </citation>
    <scope>NUCLEOTIDE SEQUENCE</scope>
    <source>
        <strain evidence="2">HGM_15179</strain>
        <tissue evidence="2">Muscle</tissue>
    </source>
</reference>
<organism evidence="2 3">
    <name type="scientific">Zosterops borbonicus</name>
    <dbReference type="NCBI Taxonomy" id="364589"/>
    <lineage>
        <taxon>Eukaryota</taxon>
        <taxon>Metazoa</taxon>
        <taxon>Chordata</taxon>
        <taxon>Craniata</taxon>
        <taxon>Vertebrata</taxon>
        <taxon>Euteleostomi</taxon>
        <taxon>Archelosauria</taxon>
        <taxon>Archosauria</taxon>
        <taxon>Dinosauria</taxon>
        <taxon>Saurischia</taxon>
        <taxon>Theropoda</taxon>
        <taxon>Coelurosauria</taxon>
        <taxon>Aves</taxon>
        <taxon>Neognathae</taxon>
        <taxon>Neoaves</taxon>
        <taxon>Telluraves</taxon>
        <taxon>Australaves</taxon>
        <taxon>Passeriformes</taxon>
        <taxon>Sylvioidea</taxon>
        <taxon>Zosteropidae</taxon>
        <taxon>Zosterops</taxon>
    </lineage>
</organism>
<dbReference type="AlphaFoldDB" id="A0A8K1G2Y9"/>
<feature type="compositionally biased region" description="Polar residues" evidence="1">
    <location>
        <begin position="23"/>
        <end position="32"/>
    </location>
</feature>
<keyword evidence="3" id="KW-1185">Reference proteome</keyword>
<protein>
    <submittedName>
        <fullName evidence="2">Uncharacterized protein</fullName>
    </submittedName>
</protein>
<evidence type="ECO:0000256" key="1">
    <source>
        <dbReference type="SAM" id="MobiDB-lite"/>
    </source>
</evidence>
<accession>A0A8K1G2Y9</accession>
<feature type="compositionally biased region" description="Basic and acidic residues" evidence="1">
    <location>
        <begin position="1"/>
        <end position="10"/>
    </location>
</feature>
<evidence type="ECO:0000313" key="2">
    <source>
        <dbReference type="EMBL" id="TRZ10721.1"/>
    </source>
</evidence>
<proteinExistence type="predicted"/>
<gene>
    <name evidence="2" type="ORF">HGM15179_016363</name>
</gene>
<feature type="region of interest" description="Disordered" evidence="1">
    <location>
        <begin position="1"/>
        <end position="37"/>
    </location>
</feature>
<name>A0A8K1G2Y9_9PASS</name>
<dbReference type="Proteomes" id="UP000796761">
    <property type="component" value="Unassembled WGS sequence"/>
</dbReference>
<dbReference type="EMBL" id="SWJQ01000813">
    <property type="protein sequence ID" value="TRZ10721.1"/>
    <property type="molecule type" value="Genomic_DNA"/>
</dbReference>
<feature type="region of interest" description="Disordered" evidence="1">
    <location>
        <begin position="50"/>
        <end position="99"/>
    </location>
</feature>
<sequence length="99" mass="10588">MDGGKERLDPVHSSSHNPKIPQNKPNSRTSAPDGSFKVKGKLRNRLGVSAMKGGDFMTHPGDSKTSNYPPNRHCSIMGPPAVTSGELQEPLGSCSPFED</sequence>
<comment type="caution">
    <text evidence="2">The sequence shown here is derived from an EMBL/GenBank/DDBJ whole genome shotgun (WGS) entry which is preliminary data.</text>
</comment>
<evidence type="ECO:0000313" key="3">
    <source>
        <dbReference type="Proteomes" id="UP000796761"/>
    </source>
</evidence>